<dbReference type="Pfam" id="PF19266">
    <property type="entry name" value="CIS_tube"/>
    <property type="match status" value="1"/>
</dbReference>
<evidence type="ECO:0000313" key="2">
    <source>
        <dbReference type="EMBL" id="POF29088.1"/>
    </source>
</evidence>
<proteinExistence type="predicted"/>
<dbReference type="EMBL" id="PPCN01000010">
    <property type="protein sequence ID" value="POF29088.1"/>
    <property type="molecule type" value="Genomic_DNA"/>
</dbReference>
<dbReference type="AlphaFoldDB" id="A0A2S3UMZ1"/>
<protein>
    <recommendedName>
        <fullName evidence="1">Contractile injection system tube protein N-terminal domain-containing protein</fullName>
    </recommendedName>
</protein>
<evidence type="ECO:0000259" key="1">
    <source>
        <dbReference type="Pfam" id="PF19266"/>
    </source>
</evidence>
<feature type="domain" description="Contractile injection system tube protein N-terminal" evidence="1">
    <location>
        <begin position="26"/>
        <end position="173"/>
    </location>
</feature>
<name>A0A2S3UMZ1_9HYPH</name>
<reference evidence="2 3" key="1">
    <citation type="submission" date="2018-01" db="EMBL/GenBank/DDBJ databases">
        <title>Genomic Encyclopedia of Archaeal and Bacterial Type Strains, Phase II (KMG-II): from individual species to whole genera.</title>
        <authorList>
            <person name="Goeker M."/>
        </authorList>
    </citation>
    <scope>NUCLEOTIDE SEQUENCE [LARGE SCALE GENOMIC DNA]</scope>
    <source>
        <strain evidence="2 3">DSM 17023</strain>
    </source>
</reference>
<dbReference type="OrthoDB" id="661223at2"/>
<dbReference type="InterPro" id="IPR045361">
    <property type="entry name" value="CIS_tube_prot_N"/>
</dbReference>
<organism evidence="2 3">
    <name type="scientific">Roseibium marinum</name>
    <dbReference type="NCBI Taxonomy" id="281252"/>
    <lineage>
        <taxon>Bacteria</taxon>
        <taxon>Pseudomonadati</taxon>
        <taxon>Pseudomonadota</taxon>
        <taxon>Alphaproteobacteria</taxon>
        <taxon>Hyphomicrobiales</taxon>
        <taxon>Stappiaceae</taxon>
        <taxon>Roseibium</taxon>
    </lineage>
</organism>
<keyword evidence="3" id="KW-1185">Reference proteome</keyword>
<dbReference type="Proteomes" id="UP000236959">
    <property type="component" value="Unassembled WGS sequence"/>
</dbReference>
<dbReference type="RefSeq" id="WP_103224247.1">
    <property type="nucleotide sequence ID" value="NZ_PPCN01000010.1"/>
</dbReference>
<sequence>MTNHPFKPSVTQGSLRARNAAPPIVAYFQFNPEKISDRRTVTYADIDAPGQILPFRQYVRGGERSLSFRAEIAGVLAANNGRIEIGEDGDISGEIAKYQALLYPLNPSWRSAGISQAATFASTREFRSPPVCVLSLGTRVLDCILSDLTVEETMFNAALLPVSASLRMTIKEIVPYGAPDLTVPLGGAA</sequence>
<comment type="caution">
    <text evidence="2">The sequence shown here is derived from an EMBL/GenBank/DDBJ whole genome shotgun (WGS) entry which is preliminary data.</text>
</comment>
<gene>
    <name evidence="2" type="ORF">CLV41_11092</name>
</gene>
<accession>A0A2S3UMZ1</accession>
<evidence type="ECO:0000313" key="3">
    <source>
        <dbReference type="Proteomes" id="UP000236959"/>
    </source>
</evidence>